<dbReference type="Pfam" id="PF05159">
    <property type="entry name" value="Capsule_synth"/>
    <property type="match status" value="2"/>
</dbReference>
<dbReference type="EMBL" id="CP015578">
    <property type="protein sequence ID" value="ARQ96941.1"/>
    <property type="molecule type" value="Genomic_DNA"/>
</dbReference>
<dbReference type="KEGG" id="clx:CLAN_0168"/>
<protein>
    <submittedName>
        <fullName evidence="1">Capsular polysaccharide export protein (Two domain)</fullName>
    </submittedName>
</protein>
<dbReference type="AlphaFoldDB" id="A0A1X9SL24"/>
<evidence type="ECO:0000313" key="1">
    <source>
        <dbReference type="EMBL" id="ARQ96941.1"/>
    </source>
</evidence>
<reference evidence="2" key="2">
    <citation type="journal article" date="2017" name="Genome Biol. Evol.">
        <title>Comparative genomic analysis identifies a Campylobacter clade deficient in selenium metabolism.</title>
        <authorList>
            <person name="Miller W.G."/>
            <person name="Yee E."/>
            <person name="Lopes B.S."/>
            <person name="Chapman M.H."/>
            <person name="Huynh S."/>
            <person name="Bono J.L."/>
            <person name="Parker C.T."/>
            <person name="Strachan N.J.C."/>
            <person name="Forbes K.J."/>
        </authorList>
    </citation>
    <scope>NUCLEOTIDE SEQUENCE [LARGE SCALE GENOMIC DNA]</scope>
    <source>
        <strain evidence="2">NCTC 13004</strain>
    </source>
</reference>
<proteinExistence type="predicted"/>
<evidence type="ECO:0000313" key="2">
    <source>
        <dbReference type="Proteomes" id="UP000202031"/>
    </source>
</evidence>
<name>A0A1X9SL24_9BACT</name>
<dbReference type="GO" id="GO:0015774">
    <property type="term" value="P:polysaccharide transport"/>
    <property type="evidence" value="ECO:0007669"/>
    <property type="project" value="InterPro"/>
</dbReference>
<dbReference type="GeneID" id="46920640"/>
<gene>
    <name evidence="1" type="primary">kpsC</name>
    <name evidence="1" type="ORF">CLAN_0168</name>
</gene>
<sequence>MKFDGYSSSKKLIKNVIRLYKIKKYFKFTSIDKNSKFYGWGRKRSGQNAIDLSAKFDGEFRLLEDGFIRSVGLGIDGAKAFSIVEDDIGIYYDATRPSRLEEILANYKFSDEILQEARWCMDFITTHNISKYNNAPDITQELIEKYELNKGKNILIIAQTSGDASLIYGLGDRVSSGEMIRAAIDENIGANILLKIHPDALNGKKKSDIDISNLPPQIKIITQDINPISLLKHIDKVYTKSSGMGFEALMCGCKCVCFGVPFYAGWGLSDDRVKAPSRRNRKLSIEQLFAGAYMIYAKYIDPYKGDKTTLNSLLPQINIIKNSKLNMDNNKKFLFGFSIWKRKFMVPFLGGNLNFISTFSKDPLLLALKKGLNPSSLVYIWGKKEYPKLQKWCDENGVSIIRVEDGFIRSIGLGSDLTRPYSLVFDDVGIYFDTTKPSRLENILNYHKFSAYELEEAIKLKQNLINSKISKYNDDKDGIITPKNSKKIALVIGQVEDDASVKIGADGMKNIELIKQARLSSPKAHIIYKPHPDVLSGNRIGQVDESEALKYCDEIVTGVSMPVLLDIADEIHTMTSTSGLEAILRGKRVICYGRPFWAGWGLSDDKKQLLRRCRNLNIDELIAGAYIIYPRYIHPVSLEPCGASDLVLALQEQKQELQKPINAFLHKVWSLYARIGQKILYVVLFVIKR</sequence>
<organism evidence="1 2">
    <name type="scientific">Campylobacter lanienae NCTC 13004</name>
    <dbReference type="NCBI Taxonomy" id="1031753"/>
    <lineage>
        <taxon>Bacteria</taxon>
        <taxon>Pseudomonadati</taxon>
        <taxon>Campylobacterota</taxon>
        <taxon>Epsilonproteobacteria</taxon>
        <taxon>Campylobacterales</taxon>
        <taxon>Campylobacteraceae</taxon>
        <taxon>Campylobacter</taxon>
    </lineage>
</organism>
<accession>A0A1X9SL24</accession>
<reference evidence="2" key="1">
    <citation type="journal article" date="2017" name="Genome Biol. Evol.">
        <title>Comparative Genomic Analysis Identifies a Campylobacter Clade Deficient in Selenium Metabolism.</title>
        <authorList>
            <person name="Miller W.G."/>
            <person name="Yee E."/>
            <person name="Lopes B.S."/>
            <person name="Chapman M.H."/>
            <person name="Huynh S."/>
            <person name="Bono J.L."/>
            <person name="Parker C.T."/>
            <person name="Strachan N.J.C."/>
            <person name="Forbes K.J."/>
        </authorList>
    </citation>
    <scope>NUCLEOTIDE SEQUENCE [LARGE SCALE GENOMIC DNA]</scope>
    <source>
        <strain evidence="2">NCTC 13004</strain>
    </source>
</reference>
<dbReference type="GO" id="GO:0000271">
    <property type="term" value="P:polysaccharide biosynthetic process"/>
    <property type="evidence" value="ECO:0007669"/>
    <property type="project" value="InterPro"/>
</dbReference>
<dbReference type="RefSeq" id="WP_100590354.1">
    <property type="nucleotide sequence ID" value="NZ_CP015578.1"/>
</dbReference>
<dbReference type="Proteomes" id="UP000202031">
    <property type="component" value="Chromosome"/>
</dbReference>
<dbReference type="CDD" id="cd16440">
    <property type="entry name" value="beta_Kdo_transferase_KpsC_1"/>
    <property type="match status" value="1"/>
</dbReference>
<dbReference type="InterPro" id="IPR007833">
    <property type="entry name" value="Capsule_polysaccharide_synth"/>
</dbReference>
<dbReference type="CDD" id="cd16439">
    <property type="entry name" value="beta_Kdo_transferase_KpsC_2"/>
    <property type="match status" value="1"/>
</dbReference>